<name>W2URV0_9FLAO</name>
<evidence type="ECO:0000313" key="1">
    <source>
        <dbReference type="EMBL" id="ETN96047.1"/>
    </source>
</evidence>
<reference evidence="2" key="1">
    <citation type="submission" date="2013-11" db="EMBL/GenBank/DDBJ databases">
        <title>Draft genome sequence from a member of Zhouia, isolated tidal flat.</title>
        <authorList>
            <person name="Jin H."/>
            <person name="Jeon C.O."/>
        </authorList>
    </citation>
    <scope>NUCLEOTIDE SEQUENCE [LARGE SCALE GENOMIC DNA]</scope>
    <source>
        <strain evidence="2">AD3</strain>
    </source>
</reference>
<keyword evidence="2" id="KW-1185">Reference proteome</keyword>
<reference evidence="1 2" key="2">
    <citation type="journal article" date="2016" name="Genome Announc.">
        <title>Draft Genome Sequence of Zhouia amylolytica AD3, Isolated from Tidal Flat Sediment.</title>
        <authorList>
            <person name="Jia B."/>
            <person name="Jin H.M."/>
            <person name="Lee H.J."/>
            <person name="Jeon C.O."/>
        </authorList>
    </citation>
    <scope>NUCLEOTIDE SEQUENCE [LARGE SCALE GENOMIC DNA]</scope>
    <source>
        <strain evidence="1 2">AD3</strain>
    </source>
</reference>
<evidence type="ECO:0000313" key="2">
    <source>
        <dbReference type="Proteomes" id="UP000018850"/>
    </source>
</evidence>
<organism evidence="1 2">
    <name type="scientific">Zhouia amylolytica AD3</name>
    <dbReference type="NCBI Taxonomy" id="1286632"/>
    <lineage>
        <taxon>Bacteria</taxon>
        <taxon>Pseudomonadati</taxon>
        <taxon>Bacteroidota</taxon>
        <taxon>Flavobacteriia</taxon>
        <taxon>Flavobacteriales</taxon>
        <taxon>Flavobacteriaceae</taxon>
        <taxon>Zhouia</taxon>
    </lineage>
</organism>
<dbReference type="Proteomes" id="UP000018850">
    <property type="component" value="Unassembled WGS sequence"/>
</dbReference>
<comment type="caution">
    <text evidence="1">The sequence shown here is derived from an EMBL/GenBank/DDBJ whole genome shotgun (WGS) entry which is preliminary data.</text>
</comment>
<proteinExistence type="predicted"/>
<dbReference type="AlphaFoldDB" id="W2URV0"/>
<gene>
    <name evidence="1" type="ORF">P278_17690</name>
</gene>
<sequence>MIHFFENLTIISIAIKHPIQMKAIMSDGFIRVIFDEL</sequence>
<dbReference type="EMBL" id="AYXY01000019">
    <property type="protein sequence ID" value="ETN96047.1"/>
    <property type="molecule type" value="Genomic_DNA"/>
</dbReference>
<accession>W2URV0</accession>
<protein>
    <submittedName>
        <fullName evidence="1">Uncharacterized protein</fullName>
    </submittedName>
</protein>